<evidence type="ECO:0000313" key="7">
    <source>
        <dbReference type="Proteomes" id="UP000282483"/>
    </source>
</evidence>
<keyword evidence="3" id="KW-1133">Transmembrane helix</keyword>
<dbReference type="Pfam" id="PF25954">
    <property type="entry name" value="Beta-barrel_RND_2"/>
    <property type="match status" value="1"/>
</dbReference>
<evidence type="ECO:0000256" key="1">
    <source>
        <dbReference type="ARBA" id="ARBA00009477"/>
    </source>
</evidence>
<dbReference type="InterPro" id="IPR058625">
    <property type="entry name" value="MdtA-like_BSH"/>
</dbReference>
<name>A0A2Z5UWE0_9COXI</name>
<dbReference type="GO" id="GO:0015562">
    <property type="term" value="F:efflux transmembrane transporter activity"/>
    <property type="evidence" value="ECO:0007669"/>
    <property type="project" value="TreeGrafter"/>
</dbReference>
<dbReference type="GO" id="GO:1990281">
    <property type="term" value="C:efflux pump complex"/>
    <property type="evidence" value="ECO:0007669"/>
    <property type="project" value="TreeGrafter"/>
</dbReference>
<dbReference type="Pfam" id="PF25917">
    <property type="entry name" value="BSH_RND"/>
    <property type="match status" value="1"/>
</dbReference>
<evidence type="ECO:0000313" key="6">
    <source>
        <dbReference type="EMBL" id="BBB15754.1"/>
    </source>
</evidence>
<dbReference type="SUPFAM" id="SSF111369">
    <property type="entry name" value="HlyD-like secretion proteins"/>
    <property type="match status" value="1"/>
</dbReference>
<dbReference type="PANTHER" id="PTHR30469">
    <property type="entry name" value="MULTIDRUG RESISTANCE PROTEIN MDTA"/>
    <property type="match status" value="1"/>
</dbReference>
<dbReference type="AlphaFoldDB" id="A0A2Z5UWE0"/>
<comment type="similarity">
    <text evidence="1">Belongs to the membrane fusion protein (MFP) (TC 8.A.1) family.</text>
</comment>
<evidence type="ECO:0000256" key="2">
    <source>
        <dbReference type="SAM" id="Coils"/>
    </source>
</evidence>
<dbReference type="RefSeq" id="WP_197720798.1">
    <property type="nucleotide sequence ID" value="NZ_AP018005.1"/>
</dbReference>
<dbReference type="PANTHER" id="PTHR30469:SF11">
    <property type="entry name" value="BLL4320 PROTEIN"/>
    <property type="match status" value="1"/>
</dbReference>
<keyword evidence="3" id="KW-0472">Membrane</keyword>
<feature type="transmembrane region" description="Helical" evidence="3">
    <location>
        <begin position="12"/>
        <end position="32"/>
    </location>
</feature>
<keyword evidence="3" id="KW-0812">Transmembrane</keyword>
<reference evidence="6 7" key="1">
    <citation type="submission" date="2017-03" db="EMBL/GenBank/DDBJ databases">
        <title>The genome sequence of Candidatus Rickettsiella viridis.</title>
        <authorList>
            <person name="Nikoh N."/>
            <person name="Tsuchida T."/>
            <person name="Yamaguchi K."/>
            <person name="Maeda T."/>
            <person name="Shigenobu S."/>
            <person name="Fukatsu T."/>
        </authorList>
    </citation>
    <scope>NUCLEOTIDE SEQUENCE [LARGE SCALE GENOMIC DNA]</scope>
    <source>
        <strain evidence="6 7">Ap-RA04</strain>
    </source>
</reference>
<feature type="coiled-coil region" evidence="2">
    <location>
        <begin position="140"/>
        <end position="167"/>
    </location>
</feature>
<dbReference type="KEGG" id="rvi:RVIR1_13050"/>
<dbReference type="Gene3D" id="2.40.50.100">
    <property type="match status" value="1"/>
</dbReference>
<dbReference type="Gene3D" id="1.10.287.470">
    <property type="entry name" value="Helix hairpin bin"/>
    <property type="match status" value="1"/>
</dbReference>
<gene>
    <name evidence="6" type="ORF">RVIR1_13050</name>
</gene>
<feature type="domain" description="CusB-like beta-barrel" evidence="5">
    <location>
        <begin position="210"/>
        <end position="281"/>
    </location>
</feature>
<evidence type="ECO:0000259" key="5">
    <source>
        <dbReference type="Pfam" id="PF25954"/>
    </source>
</evidence>
<dbReference type="EMBL" id="AP018005">
    <property type="protein sequence ID" value="BBB15754.1"/>
    <property type="molecule type" value="Genomic_DNA"/>
</dbReference>
<dbReference type="Proteomes" id="UP000282483">
    <property type="component" value="Chromosome"/>
</dbReference>
<dbReference type="Gene3D" id="2.40.30.170">
    <property type="match status" value="1"/>
</dbReference>
<organism evidence="6 7">
    <name type="scientific">Candidatus Rickettsiella viridis</name>
    <dbReference type="NCBI Taxonomy" id="676208"/>
    <lineage>
        <taxon>Bacteria</taxon>
        <taxon>Pseudomonadati</taxon>
        <taxon>Pseudomonadota</taxon>
        <taxon>Gammaproteobacteria</taxon>
        <taxon>Legionellales</taxon>
        <taxon>Coxiellaceae</taxon>
        <taxon>Rickettsiella</taxon>
    </lineage>
</organism>
<accession>A0A2Z5UWE0</accession>
<dbReference type="Gene3D" id="2.40.420.20">
    <property type="match status" value="1"/>
</dbReference>
<dbReference type="NCBIfam" id="TIGR01730">
    <property type="entry name" value="RND_mfp"/>
    <property type="match status" value="1"/>
</dbReference>
<evidence type="ECO:0000256" key="3">
    <source>
        <dbReference type="SAM" id="Phobius"/>
    </source>
</evidence>
<keyword evidence="7" id="KW-1185">Reference proteome</keyword>
<dbReference type="InterPro" id="IPR006143">
    <property type="entry name" value="RND_pump_MFP"/>
</dbReference>
<proteinExistence type="inferred from homology"/>
<dbReference type="FunFam" id="2.40.30.170:FF:000010">
    <property type="entry name" value="Efflux RND transporter periplasmic adaptor subunit"/>
    <property type="match status" value="1"/>
</dbReference>
<dbReference type="InterPro" id="IPR058792">
    <property type="entry name" value="Beta-barrel_RND_2"/>
</dbReference>
<keyword evidence="2" id="KW-0175">Coiled coil</keyword>
<feature type="domain" description="Multidrug resistance protein MdtA-like barrel-sandwich hybrid" evidence="4">
    <location>
        <begin position="77"/>
        <end position="198"/>
    </location>
</feature>
<evidence type="ECO:0000259" key="4">
    <source>
        <dbReference type="Pfam" id="PF25917"/>
    </source>
</evidence>
<sequence>MNNWREQLRKPMVIMLVSVGLLFTCIFGFQLFKRMLINRAMQNNTAPVVTVSAMPVHYQDWQPSLLTYGSLRAVKGVNVTTELAGLVRTIYFKPGAEVKQGDVLVQLNADSDVALLHALEAQEKLSEITYHRDSAQFAIKAISKAVLDADEQNLKNLQAQVAQQAAIVAKKTLVAPFAGRLGISAVNPGQYLNAGDQVVTLQALDPLYADFYVPQQNLVQLHIGSTVKIKTDTYPDKTFAAAITTINPIVDSTTRNVEVEATVENAQSELYPGMFISAEVETGTPQRYLTLPQTAISFNPYGEIAYIVQQKGKDKKGNPILSVLQTFVETGDKRGDQIAVLKGLKEGETVVTSGQLKLKNGSLIVINNSVVPQDKMAPMVIDE</sequence>
<protein>
    <submittedName>
        <fullName evidence="6">Putative HlyD family secretion protein</fullName>
    </submittedName>
</protein>